<keyword evidence="1" id="KW-1185">Reference proteome</keyword>
<evidence type="ECO:0000313" key="2">
    <source>
        <dbReference type="WBParaSite" id="nRc.2.0.1.t25332-RA"/>
    </source>
</evidence>
<proteinExistence type="predicted"/>
<dbReference type="AlphaFoldDB" id="A0A915JGR4"/>
<sequence length="78" mass="8472">MCAGVKASVGESFVLLYCHSSYVLSVASPWTVEKLKHDGITTWRRAAPQKLQKPIHTSNAAPLLSMDRTTGAARCLLT</sequence>
<evidence type="ECO:0000313" key="1">
    <source>
        <dbReference type="Proteomes" id="UP000887565"/>
    </source>
</evidence>
<protein>
    <submittedName>
        <fullName evidence="2">Secreted protein</fullName>
    </submittedName>
</protein>
<reference evidence="2" key="1">
    <citation type="submission" date="2022-11" db="UniProtKB">
        <authorList>
            <consortium name="WormBaseParasite"/>
        </authorList>
    </citation>
    <scope>IDENTIFICATION</scope>
</reference>
<accession>A0A915JGR4</accession>
<name>A0A915JGR4_ROMCU</name>
<organism evidence="1 2">
    <name type="scientific">Romanomermis culicivorax</name>
    <name type="common">Nematode worm</name>
    <dbReference type="NCBI Taxonomy" id="13658"/>
    <lineage>
        <taxon>Eukaryota</taxon>
        <taxon>Metazoa</taxon>
        <taxon>Ecdysozoa</taxon>
        <taxon>Nematoda</taxon>
        <taxon>Enoplea</taxon>
        <taxon>Dorylaimia</taxon>
        <taxon>Mermithida</taxon>
        <taxon>Mermithoidea</taxon>
        <taxon>Mermithidae</taxon>
        <taxon>Romanomermis</taxon>
    </lineage>
</organism>
<dbReference type="WBParaSite" id="nRc.2.0.1.t25332-RA">
    <property type="protein sequence ID" value="nRc.2.0.1.t25332-RA"/>
    <property type="gene ID" value="nRc.2.0.1.g25332"/>
</dbReference>
<dbReference type="Proteomes" id="UP000887565">
    <property type="component" value="Unplaced"/>
</dbReference>